<dbReference type="AlphaFoldDB" id="A0A2P8GAM7"/>
<dbReference type="InterPro" id="IPR051468">
    <property type="entry name" value="Fungal_SecMetab_SDRs"/>
</dbReference>
<dbReference type="GO" id="GO:0016491">
    <property type="term" value="F:oxidoreductase activity"/>
    <property type="evidence" value="ECO:0007669"/>
    <property type="project" value="TreeGrafter"/>
</dbReference>
<sequence length="485" mass="56313">MKNDFTKEEWDTCIKVLQVLSRDPDKSLDTLSLKGLVTKLYKRAKKDNKQQAAEALLNKPVVSTHLLSINKVQKLSRRQSLLKQYDKKVVLAQTAMHRKYELPDTEEVLATKEPLELARYQRCYSCKTSYKQVHFFYHMLCPSCADINYTRRHQQANLEGRIALITGGRIKIGYLTALRMLRDGAKVWVTTRFAKDCAMRFSQEADFSVWSDRLKIVTLDLRNLTQVNSFIQYLQTQETHLDILINNAAQTIKRPVAFYRHLFEFEESGPDKLPEAVRQCLASSTPFQFLAGNHEQQLLPYETATAFPENRYDKDRQQVDLRTSNSWTMRLEDVPPGEMLETQLVNVTAPFMLNSQLKEMMKRSPFERRFIVNVSAMEGQFNRTSKTPFHPHTNMAKAALNMMTRTSAQEYAQEQIFMNSVDTGWITQENPYPKKERLYEEEGFVPPLDETDGMARIYDPIARGISLPELPLFGHFLKDYLPHAW</sequence>
<dbReference type="SUPFAM" id="SSF51735">
    <property type="entry name" value="NAD(P)-binding Rossmann-fold domains"/>
    <property type="match status" value="1"/>
</dbReference>
<dbReference type="Gene3D" id="3.40.50.720">
    <property type="entry name" value="NAD(P)-binding Rossmann-like Domain"/>
    <property type="match status" value="2"/>
</dbReference>
<organism evidence="1 2">
    <name type="scientific">Chitinophaga ginsengisoli</name>
    <dbReference type="NCBI Taxonomy" id="363837"/>
    <lineage>
        <taxon>Bacteria</taxon>
        <taxon>Pseudomonadati</taxon>
        <taxon>Bacteroidota</taxon>
        <taxon>Chitinophagia</taxon>
        <taxon>Chitinophagales</taxon>
        <taxon>Chitinophagaceae</taxon>
        <taxon>Chitinophaga</taxon>
    </lineage>
</organism>
<dbReference type="Proteomes" id="UP000240978">
    <property type="component" value="Unassembled WGS sequence"/>
</dbReference>
<name>A0A2P8GAM7_9BACT</name>
<dbReference type="InterPro" id="IPR002347">
    <property type="entry name" value="SDR_fam"/>
</dbReference>
<dbReference type="CDD" id="cd05233">
    <property type="entry name" value="SDR_c"/>
    <property type="match status" value="1"/>
</dbReference>
<evidence type="ECO:0000313" key="1">
    <source>
        <dbReference type="EMBL" id="PSL30955.1"/>
    </source>
</evidence>
<reference evidence="1 2" key="1">
    <citation type="submission" date="2018-03" db="EMBL/GenBank/DDBJ databases">
        <title>Genomic Encyclopedia of Archaeal and Bacterial Type Strains, Phase II (KMG-II): from individual species to whole genera.</title>
        <authorList>
            <person name="Goeker M."/>
        </authorList>
    </citation>
    <scope>NUCLEOTIDE SEQUENCE [LARGE SCALE GENOMIC DNA]</scope>
    <source>
        <strain evidence="1 2">DSM 18107</strain>
    </source>
</reference>
<evidence type="ECO:0000313" key="2">
    <source>
        <dbReference type="Proteomes" id="UP000240978"/>
    </source>
</evidence>
<protein>
    <submittedName>
        <fullName evidence="1">Enoyl-ACP reductase-like protein</fullName>
    </submittedName>
</protein>
<dbReference type="OrthoDB" id="56744at2"/>
<proteinExistence type="predicted"/>
<dbReference type="InterPro" id="IPR036291">
    <property type="entry name" value="NAD(P)-bd_dom_sf"/>
</dbReference>
<gene>
    <name evidence="1" type="ORF">CLV42_105318</name>
</gene>
<dbReference type="Pfam" id="PF00106">
    <property type="entry name" value="adh_short"/>
    <property type="match status" value="1"/>
</dbReference>
<dbReference type="PANTHER" id="PTHR43544:SF2">
    <property type="entry name" value="OXIDOREDUCTASE"/>
    <property type="match status" value="1"/>
</dbReference>
<dbReference type="RefSeq" id="WP_106602785.1">
    <property type="nucleotide sequence ID" value="NZ_PYGK01000005.1"/>
</dbReference>
<accession>A0A2P8GAM7</accession>
<dbReference type="GO" id="GO:0005737">
    <property type="term" value="C:cytoplasm"/>
    <property type="evidence" value="ECO:0007669"/>
    <property type="project" value="TreeGrafter"/>
</dbReference>
<dbReference type="Pfam" id="PF13561">
    <property type="entry name" value="adh_short_C2"/>
    <property type="match status" value="1"/>
</dbReference>
<keyword evidence="2" id="KW-1185">Reference proteome</keyword>
<dbReference type="PANTHER" id="PTHR43544">
    <property type="entry name" value="SHORT-CHAIN DEHYDROGENASE/REDUCTASE"/>
    <property type="match status" value="1"/>
</dbReference>
<dbReference type="PRINTS" id="PR00081">
    <property type="entry name" value="GDHRDH"/>
</dbReference>
<dbReference type="EMBL" id="PYGK01000005">
    <property type="protein sequence ID" value="PSL30955.1"/>
    <property type="molecule type" value="Genomic_DNA"/>
</dbReference>
<comment type="caution">
    <text evidence="1">The sequence shown here is derived from an EMBL/GenBank/DDBJ whole genome shotgun (WGS) entry which is preliminary data.</text>
</comment>